<dbReference type="PANTHER" id="PTHR30250">
    <property type="entry name" value="PST FAMILY PREDICTED COLANIC ACID TRANSPORTER"/>
    <property type="match status" value="1"/>
</dbReference>
<feature type="transmembrane region" description="Helical" evidence="6">
    <location>
        <begin position="60"/>
        <end position="83"/>
    </location>
</feature>
<feature type="transmembrane region" description="Helical" evidence="6">
    <location>
        <begin position="270"/>
        <end position="287"/>
    </location>
</feature>
<gene>
    <name evidence="7" type="ORF">D1012_01175</name>
</gene>
<keyword evidence="3 6" id="KW-0812">Transmembrane</keyword>
<evidence type="ECO:0000313" key="8">
    <source>
        <dbReference type="Proteomes" id="UP000284547"/>
    </source>
</evidence>
<evidence type="ECO:0000256" key="6">
    <source>
        <dbReference type="SAM" id="Phobius"/>
    </source>
</evidence>
<accession>A0A411Z6T1</accession>
<proteinExistence type="predicted"/>
<comment type="caution">
    <text evidence="7">The sequence shown here is derived from an EMBL/GenBank/DDBJ whole genome shotgun (WGS) entry which is preliminary data.</text>
</comment>
<feature type="transmembrane region" description="Helical" evidence="6">
    <location>
        <begin position="95"/>
        <end position="115"/>
    </location>
</feature>
<feature type="transmembrane region" description="Helical" evidence="6">
    <location>
        <begin position="349"/>
        <end position="371"/>
    </location>
</feature>
<keyword evidence="2" id="KW-1003">Cell membrane</keyword>
<keyword evidence="8" id="KW-1185">Reference proteome</keyword>
<dbReference type="InterPro" id="IPR050833">
    <property type="entry name" value="Poly_Biosynth_Transport"/>
</dbReference>
<evidence type="ECO:0000256" key="1">
    <source>
        <dbReference type="ARBA" id="ARBA00004651"/>
    </source>
</evidence>
<dbReference type="EMBL" id="QWEY01000001">
    <property type="protein sequence ID" value="RGP38766.1"/>
    <property type="molecule type" value="Genomic_DNA"/>
</dbReference>
<organism evidence="7 8">
    <name type="scientific">Pseudotabrizicola alkalilacus</name>
    <dbReference type="NCBI Taxonomy" id="2305252"/>
    <lineage>
        <taxon>Bacteria</taxon>
        <taxon>Pseudomonadati</taxon>
        <taxon>Pseudomonadota</taxon>
        <taxon>Alphaproteobacteria</taxon>
        <taxon>Rhodobacterales</taxon>
        <taxon>Paracoccaceae</taxon>
        <taxon>Pseudotabrizicola</taxon>
    </lineage>
</organism>
<feature type="transmembrane region" description="Helical" evidence="6">
    <location>
        <begin position="320"/>
        <end position="343"/>
    </location>
</feature>
<evidence type="ECO:0000256" key="4">
    <source>
        <dbReference type="ARBA" id="ARBA00022989"/>
    </source>
</evidence>
<feature type="transmembrane region" description="Helical" evidence="6">
    <location>
        <begin position="412"/>
        <end position="432"/>
    </location>
</feature>
<evidence type="ECO:0000256" key="3">
    <source>
        <dbReference type="ARBA" id="ARBA00022692"/>
    </source>
</evidence>
<feature type="transmembrane region" description="Helical" evidence="6">
    <location>
        <begin position="135"/>
        <end position="156"/>
    </location>
</feature>
<dbReference type="Proteomes" id="UP000284547">
    <property type="component" value="Unassembled WGS sequence"/>
</dbReference>
<evidence type="ECO:0000313" key="7">
    <source>
        <dbReference type="EMBL" id="RGP38766.1"/>
    </source>
</evidence>
<dbReference type="GO" id="GO:0005886">
    <property type="term" value="C:plasma membrane"/>
    <property type="evidence" value="ECO:0007669"/>
    <property type="project" value="UniProtKB-SubCell"/>
</dbReference>
<evidence type="ECO:0000256" key="5">
    <source>
        <dbReference type="ARBA" id="ARBA00023136"/>
    </source>
</evidence>
<sequence>MQELRVSRRKWTGFGRAFFGGASGGVFRGMATLALGSGIGRVIGIVAIPVLTRIYTPEDFGVLAVFTALVAILAPLVTLRYVLALPLPRQDGVAMNLLALSTGLMLGLSALIALSLWMGGETLLGLVSMQVLAPWWWLIALGVLGTATYEMLTLWATRRRAYKVIAQTNVTQSLAGTVVKIGLGVLSVQPLGLLLGQVVAQAGGVGRLLRGFLGEFRANWHHISPARLRKVAWKHRGFAIWRVPSQFLMVFSMQAPMFFMAALYDAQTTGQFGLAMMALSMPVAILGQSAGKALYGEASQIFKEEPARVVKMAGEVQVRLLAVALVPAALLFFFGSDLFYFAFGPEWRLAGQFTSLISFAIVFQFSSAPLIQLMNLLKNQSVFLLINILRSAGLAIVFMAGAWLELDAMTVVAWYSAFTTIFYLGISAFIMYEFYRLKARRMAI</sequence>
<feature type="transmembrane region" description="Helical" evidence="6">
    <location>
        <begin position="33"/>
        <end position="54"/>
    </location>
</feature>
<comment type="subcellular location">
    <subcellularLocation>
        <location evidence="1">Cell membrane</location>
        <topology evidence="1">Multi-pass membrane protein</topology>
    </subcellularLocation>
</comment>
<evidence type="ECO:0000256" key="2">
    <source>
        <dbReference type="ARBA" id="ARBA00022475"/>
    </source>
</evidence>
<dbReference type="AlphaFoldDB" id="A0A411Z6T1"/>
<dbReference type="Pfam" id="PF13440">
    <property type="entry name" value="Polysacc_synt_3"/>
    <property type="match status" value="1"/>
</dbReference>
<keyword evidence="5 6" id="KW-0472">Membrane</keyword>
<name>A0A411Z6T1_9RHOB</name>
<protein>
    <submittedName>
        <fullName evidence="7">Polysaccharide biosynthesis protein</fullName>
    </submittedName>
</protein>
<feature type="transmembrane region" description="Helical" evidence="6">
    <location>
        <begin position="383"/>
        <end position="406"/>
    </location>
</feature>
<dbReference type="PANTHER" id="PTHR30250:SF28">
    <property type="entry name" value="POLYSACCHARIDE BIOSYNTHESIS PROTEIN"/>
    <property type="match status" value="1"/>
</dbReference>
<feature type="transmembrane region" description="Helical" evidence="6">
    <location>
        <begin position="239"/>
        <end position="264"/>
    </location>
</feature>
<reference evidence="7 8" key="1">
    <citation type="submission" date="2018-08" db="EMBL/GenBank/DDBJ databases">
        <title>Flavobacterium tibetense sp. nov., isolated from a wetland YonghuCo on Tibetan Plateau.</title>
        <authorList>
            <person name="Phurbu D."/>
            <person name="Lu H."/>
            <person name="Xing P."/>
        </authorList>
    </citation>
    <scope>NUCLEOTIDE SEQUENCE [LARGE SCALE GENOMIC DNA]</scope>
    <source>
        <strain evidence="7 8">DJC</strain>
    </source>
</reference>
<keyword evidence="4 6" id="KW-1133">Transmembrane helix</keyword>